<dbReference type="GO" id="GO:0005524">
    <property type="term" value="F:ATP binding"/>
    <property type="evidence" value="ECO:0007669"/>
    <property type="project" value="UniProtKB-KW"/>
</dbReference>
<dbReference type="PROSITE" id="PS00211">
    <property type="entry name" value="ABC_TRANSPORTER_1"/>
    <property type="match status" value="1"/>
</dbReference>
<name>A0A5S4H6N5_9ACTN</name>
<dbReference type="RefSeq" id="WP_138635970.1">
    <property type="nucleotide sequence ID" value="NZ_JASWDG010000109.1"/>
</dbReference>
<dbReference type="InterPro" id="IPR003593">
    <property type="entry name" value="AAA+_ATPase"/>
</dbReference>
<evidence type="ECO:0000313" key="8">
    <source>
        <dbReference type="Proteomes" id="UP000305238"/>
    </source>
</evidence>
<feature type="domain" description="ABC transporter" evidence="6">
    <location>
        <begin position="21"/>
        <end position="254"/>
    </location>
</feature>
<dbReference type="SMART" id="SM00382">
    <property type="entry name" value="AAA"/>
    <property type="match status" value="1"/>
</dbReference>
<sequence>MIALRRRVRLPGPSEPGSVALAAHGVTVKRGARTVLDGVDLEVRHGETLLLVGPNGAGKSTLLSALAGDLRPSAGRVALHGRPLDAWTPREQAMRRATLPQRHTLAFAFTVAEVVRMGRSPWAGTELEDEDDAAVARAMDDADVAAFADRPFPALSGGEQARAALARVLAQRAGTLLLDEPTAALDIRHQEQVFALLRGEAARGRAVIAVVHDLDLAAAYADRVAVLAHGRIAACGPPPHVLTTALLSEVYRHDIEVMPHPRTARPLVLPHRPPAPDRKETT</sequence>
<keyword evidence="2" id="KW-0547">Nucleotide-binding</keyword>
<dbReference type="InterPro" id="IPR003439">
    <property type="entry name" value="ABC_transporter-like_ATP-bd"/>
</dbReference>
<reference evidence="7 8" key="1">
    <citation type="submission" date="2019-05" db="EMBL/GenBank/DDBJ databases">
        <title>Draft genome sequence of Actinomadura geliboluensis A8036.</title>
        <authorList>
            <person name="Saricaoglu S."/>
            <person name="Isik K."/>
        </authorList>
    </citation>
    <scope>NUCLEOTIDE SEQUENCE [LARGE SCALE GENOMIC DNA]</scope>
    <source>
        <strain evidence="7 8">A8036</strain>
    </source>
</reference>
<dbReference type="Pfam" id="PF00005">
    <property type="entry name" value="ABC_tran"/>
    <property type="match status" value="1"/>
</dbReference>
<feature type="region of interest" description="Disordered" evidence="5">
    <location>
        <begin position="262"/>
        <end position="282"/>
    </location>
</feature>
<gene>
    <name evidence="7" type="ORF">ETD96_09650</name>
</gene>
<dbReference type="PANTHER" id="PTHR42794">
    <property type="entry name" value="HEMIN IMPORT ATP-BINDING PROTEIN HMUV"/>
    <property type="match status" value="1"/>
</dbReference>
<keyword evidence="1" id="KW-0813">Transport</keyword>
<dbReference type="GO" id="GO:0016887">
    <property type="term" value="F:ATP hydrolysis activity"/>
    <property type="evidence" value="ECO:0007669"/>
    <property type="project" value="InterPro"/>
</dbReference>
<keyword evidence="3 7" id="KW-0067">ATP-binding</keyword>
<dbReference type="InterPro" id="IPR017871">
    <property type="entry name" value="ABC_transporter-like_CS"/>
</dbReference>
<keyword evidence="8" id="KW-1185">Reference proteome</keyword>
<dbReference type="Proteomes" id="UP000305238">
    <property type="component" value="Unassembled WGS sequence"/>
</dbReference>
<dbReference type="FunFam" id="3.40.50.300:FF:000134">
    <property type="entry name" value="Iron-enterobactin ABC transporter ATP-binding protein"/>
    <property type="match status" value="1"/>
</dbReference>
<evidence type="ECO:0000256" key="3">
    <source>
        <dbReference type="ARBA" id="ARBA00022840"/>
    </source>
</evidence>
<dbReference type="SUPFAM" id="SSF52540">
    <property type="entry name" value="P-loop containing nucleoside triphosphate hydrolases"/>
    <property type="match status" value="1"/>
</dbReference>
<dbReference type="PROSITE" id="PS50893">
    <property type="entry name" value="ABC_TRANSPORTER_2"/>
    <property type="match status" value="1"/>
</dbReference>
<organism evidence="7 8">
    <name type="scientific">Actinomadura geliboluensis</name>
    <dbReference type="NCBI Taxonomy" id="882440"/>
    <lineage>
        <taxon>Bacteria</taxon>
        <taxon>Bacillati</taxon>
        <taxon>Actinomycetota</taxon>
        <taxon>Actinomycetes</taxon>
        <taxon>Streptosporangiales</taxon>
        <taxon>Thermomonosporaceae</taxon>
        <taxon>Actinomadura</taxon>
    </lineage>
</organism>
<dbReference type="PANTHER" id="PTHR42794:SF1">
    <property type="entry name" value="HEMIN IMPORT ATP-BINDING PROTEIN HMUV"/>
    <property type="match status" value="1"/>
</dbReference>
<dbReference type="CDD" id="cd03214">
    <property type="entry name" value="ABC_Iron-Siderophores_B12_Hemin"/>
    <property type="match status" value="1"/>
</dbReference>
<evidence type="ECO:0000256" key="5">
    <source>
        <dbReference type="SAM" id="MobiDB-lite"/>
    </source>
</evidence>
<dbReference type="Gene3D" id="3.40.50.300">
    <property type="entry name" value="P-loop containing nucleotide triphosphate hydrolases"/>
    <property type="match status" value="1"/>
</dbReference>
<evidence type="ECO:0000313" key="7">
    <source>
        <dbReference type="EMBL" id="TMR40669.1"/>
    </source>
</evidence>
<accession>A0A5S4H6N5</accession>
<comment type="caution">
    <text evidence="7">The sequence shown here is derived from an EMBL/GenBank/DDBJ whole genome shotgun (WGS) entry which is preliminary data.</text>
</comment>
<evidence type="ECO:0000256" key="1">
    <source>
        <dbReference type="ARBA" id="ARBA00022448"/>
    </source>
</evidence>
<keyword evidence="4" id="KW-1278">Translocase</keyword>
<dbReference type="OrthoDB" id="3475572at2"/>
<dbReference type="EMBL" id="VCKZ01000047">
    <property type="protein sequence ID" value="TMR40669.1"/>
    <property type="molecule type" value="Genomic_DNA"/>
</dbReference>
<dbReference type="NCBIfam" id="NF010068">
    <property type="entry name" value="PRK13548.1"/>
    <property type="match status" value="1"/>
</dbReference>
<evidence type="ECO:0000256" key="2">
    <source>
        <dbReference type="ARBA" id="ARBA00022741"/>
    </source>
</evidence>
<evidence type="ECO:0000259" key="6">
    <source>
        <dbReference type="PROSITE" id="PS50893"/>
    </source>
</evidence>
<protein>
    <submittedName>
        <fullName evidence="7">Heme ABC transporter ATP-binding protein</fullName>
    </submittedName>
</protein>
<evidence type="ECO:0000256" key="4">
    <source>
        <dbReference type="ARBA" id="ARBA00022967"/>
    </source>
</evidence>
<dbReference type="InterPro" id="IPR027417">
    <property type="entry name" value="P-loop_NTPase"/>
</dbReference>
<dbReference type="AlphaFoldDB" id="A0A5S4H6N5"/>
<proteinExistence type="predicted"/>